<evidence type="ECO:0000313" key="1">
    <source>
        <dbReference type="EMBL" id="KAJ8615906.1"/>
    </source>
</evidence>
<comment type="caution">
    <text evidence="1">The sequence shown here is derived from an EMBL/GenBank/DDBJ whole genome shotgun (WGS) entry which is preliminary data.</text>
</comment>
<accession>A0ACC2K4C8</accession>
<name>A0ACC2K4C8_PERAE</name>
<evidence type="ECO:0000313" key="2">
    <source>
        <dbReference type="Proteomes" id="UP001234297"/>
    </source>
</evidence>
<organism evidence="1 2">
    <name type="scientific">Persea americana</name>
    <name type="common">Avocado</name>
    <dbReference type="NCBI Taxonomy" id="3435"/>
    <lineage>
        <taxon>Eukaryota</taxon>
        <taxon>Viridiplantae</taxon>
        <taxon>Streptophyta</taxon>
        <taxon>Embryophyta</taxon>
        <taxon>Tracheophyta</taxon>
        <taxon>Spermatophyta</taxon>
        <taxon>Magnoliopsida</taxon>
        <taxon>Magnoliidae</taxon>
        <taxon>Laurales</taxon>
        <taxon>Lauraceae</taxon>
        <taxon>Persea</taxon>
    </lineage>
</organism>
<keyword evidence="2" id="KW-1185">Reference proteome</keyword>
<dbReference type="Proteomes" id="UP001234297">
    <property type="component" value="Chromosome 12"/>
</dbReference>
<proteinExistence type="predicted"/>
<protein>
    <submittedName>
        <fullName evidence="1">Uncharacterized protein</fullName>
    </submittedName>
</protein>
<dbReference type="EMBL" id="CM056820">
    <property type="protein sequence ID" value="KAJ8615906.1"/>
    <property type="molecule type" value="Genomic_DNA"/>
</dbReference>
<gene>
    <name evidence="1" type="ORF">MRB53_035278</name>
</gene>
<sequence length="451" mass="49308">MCLNLGLSWMDPIIAYLKDDQLPEDRTEARKVRLKATRFWLSPDSKLYRKSFTGPYLQCVHPSKVDDFLYEIHEGICGSHIGGRSLAFCQEYGIRNIYSTPAYPQSNGQAEISNKVLLDGIKKRLDRAKGRWAEELPSVLWAYRTTPRRSTSATPFSLAYGMEAVIPLEVGLPTLRSELCQQGLNDLNVARELDLAEKRREAAAIRLAAYQQQLARGYNPKVKEKRFAIGELVLKKTLLGDRDPNEGKLAPNWQGPRFFWNKSLHFFDSPRLDASVRSINCQLGAIAKLRRSYTHQGPVAVPPSWLGASVQRANRPQLGACTSLGGTAICTSGSGSSTTLAARRLCSEGQPPSARGPTALSSVPAPAWAAQPYALQGPVAVPPSRLGASVQRANRPQLGACTSLGGTAICTSGSGSSTTLAARRLCSEGQPPSARCLHQLGRHNHMHIRVR</sequence>
<reference evidence="1 2" key="1">
    <citation type="journal article" date="2022" name="Hortic Res">
        <title>A haplotype resolved chromosomal level avocado genome allows analysis of novel avocado genes.</title>
        <authorList>
            <person name="Nath O."/>
            <person name="Fletcher S.J."/>
            <person name="Hayward A."/>
            <person name="Shaw L.M."/>
            <person name="Masouleh A.K."/>
            <person name="Furtado A."/>
            <person name="Henry R.J."/>
            <person name="Mitter N."/>
        </authorList>
    </citation>
    <scope>NUCLEOTIDE SEQUENCE [LARGE SCALE GENOMIC DNA]</scope>
    <source>
        <strain evidence="2">cv. Hass</strain>
    </source>
</reference>